<keyword evidence="4" id="KW-1185">Reference proteome</keyword>
<evidence type="ECO:0000313" key="3">
    <source>
        <dbReference type="EMBL" id="GAA4886695.1"/>
    </source>
</evidence>
<name>A0ABP9ETM2_9PSEU</name>
<dbReference type="Proteomes" id="UP001500457">
    <property type="component" value="Unassembled WGS sequence"/>
</dbReference>
<dbReference type="PROSITE" id="PS51186">
    <property type="entry name" value="GNAT"/>
    <property type="match status" value="1"/>
</dbReference>
<accession>A0ABP9ETM2</accession>
<dbReference type="PANTHER" id="PTHR43792">
    <property type="entry name" value="GNAT FAMILY, PUTATIVE (AFU_ORTHOLOGUE AFUA_3G00765)-RELATED-RELATED"/>
    <property type="match status" value="1"/>
</dbReference>
<dbReference type="Pfam" id="PF13302">
    <property type="entry name" value="Acetyltransf_3"/>
    <property type="match status" value="1"/>
</dbReference>
<gene>
    <name evidence="3" type="ORF">GCM10023203_44240</name>
</gene>
<feature type="domain" description="N-acetyltransferase" evidence="2">
    <location>
        <begin position="2"/>
        <end position="184"/>
    </location>
</feature>
<dbReference type="InterPro" id="IPR016181">
    <property type="entry name" value="Acyl_CoA_acyltransferase"/>
</dbReference>
<protein>
    <recommendedName>
        <fullName evidence="2">N-acetyltransferase domain-containing protein</fullName>
    </recommendedName>
</protein>
<dbReference type="SUPFAM" id="SSF55729">
    <property type="entry name" value="Acyl-CoA N-acyltransferases (Nat)"/>
    <property type="match status" value="1"/>
</dbReference>
<dbReference type="Gene3D" id="3.40.630.30">
    <property type="match status" value="1"/>
</dbReference>
<feature type="region of interest" description="Disordered" evidence="1">
    <location>
        <begin position="151"/>
        <end position="186"/>
    </location>
</feature>
<evidence type="ECO:0000313" key="4">
    <source>
        <dbReference type="Proteomes" id="UP001500457"/>
    </source>
</evidence>
<comment type="caution">
    <text evidence="3">The sequence shown here is derived from an EMBL/GenBank/DDBJ whole genome shotgun (WGS) entry which is preliminary data.</text>
</comment>
<dbReference type="EMBL" id="BAABHQ010000014">
    <property type="protein sequence ID" value="GAA4886695.1"/>
    <property type="molecule type" value="Genomic_DNA"/>
</dbReference>
<sequence length="186" mass="19783">MVVLVPVDERLTGPGAPGLAELRTVGVEPLVDAVLRSEGPDEEQFGAPAACDTPAGGLPHAPIEPCTFLAVDPRDHQVVGTCGFRGPLRGGRVEIAFWTFPPFEGRGWATAMTRALVARAFADPAVQTVVAHTLPERAPAASVLTANGLVRVQSRRRDESGPGGSRRGKVWRWESHRPMRAPSPTA</sequence>
<evidence type="ECO:0000259" key="2">
    <source>
        <dbReference type="PROSITE" id="PS51186"/>
    </source>
</evidence>
<dbReference type="InterPro" id="IPR051531">
    <property type="entry name" value="N-acetyltransferase"/>
</dbReference>
<reference evidence="4" key="1">
    <citation type="journal article" date="2019" name="Int. J. Syst. Evol. Microbiol.">
        <title>The Global Catalogue of Microorganisms (GCM) 10K type strain sequencing project: providing services to taxonomists for standard genome sequencing and annotation.</title>
        <authorList>
            <consortium name="The Broad Institute Genomics Platform"/>
            <consortium name="The Broad Institute Genome Sequencing Center for Infectious Disease"/>
            <person name="Wu L."/>
            <person name="Ma J."/>
        </authorList>
    </citation>
    <scope>NUCLEOTIDE SEQUENCE [LARGE SCALE GENOMIC DNA]</scope>
    <source>
        <strain evidence="4">JCM 17983</strain>
    </source>
</reference>
<dbReference type="RefSeq" id="WP_274233440.1">
    <property type="nucleotide sequence ID" value="NZ_BAABHQ010000014.1"/>
</dbReference>
<dbReference type="InterPro" id="IPR000182">
    <property type="entry name" value="GNAT_dom"/>
</dbReference>
<organism evidence="3 4">
    <name type="scientific">Actinomycetospora straminea</name>
    <dbReference type="NCBI Taxonomy" id="663607"/>
    <lineage>
        <taxon>Bacteria</taxon>
        <taxon>Bacillati</taxon>
        <taxon>Actinomycetota</taxon>
        <taxon>Actinomycetes</taxon>
        <taxon>Pseudonocardiales</taxon>
        <taxon>Pseudonocardiaceae</taxon>
        <taxon>Actinomycetospora</taxon>
    </lineage>
</organism>
<proteinExistence type="predicted"/>
<evidence type="ECO:0000256" key="1">
    <source>
        <dbReference type="SAM" id="MobiDB-lite"/>
    </source>
</evidence>